<proteinExistence type="predicted"/>
<organism evidence="3 4">
    <name type="scientific">Mesorhizobium ciceri</name>
    <dbReference type="NCBI Taxonomy" id="39645"/>
    <lineage>
        <taxon>Bacteria</taxon>
        <taxon>Pseudomonadati</taxon>
        <taxon>Pseudomonadota</taxon>
        <taxon>Alphaproteobacteria</taxon>
        <taxon>Hyphomicrobiales</taxon>
        <taxon>Phyllobacteriaceae</taxon>
        <taxon>Mesorhizobium</taxon>
    </lineage>
</organism>
<protein>
    <submittedName>
        <fullName evidence="3">Uncharacterized protein</fullName>
    </submittedName>
</protein>
<keyword evidence="3" id="KW-0614">Plasmid</keyword>
<dbReference type="AlphaFoldDB" id="A0AB38TKJ3"/>
<reference evidence="3 4" key="1">
    <citation type="journal article" date="2022" name="Microbiol. Resour. Announc.">
        <title>Complete Genome Sequence of Mesorhizobium ciceri Strain R30, a Rhizobium Used as a Commercial Inoculant for Chickpea in Argentina.</title>
        <authorList>
            <person name="Foresto E."/>
            <person name="Revale S."/>
            <person name="Primo E."/>
            <person name="Nievas F."/>
            <person name="Carezzano E."/>
            <person name="Puente M."/>
            <person name="Alzari P."/>
            <person name="Mart M."/>
            <person name="Ben-Assaya M."/>
            <person name="Mornico D."/>
            <person name="Santoro M."/>
            <person name="Mart F."/>
            <person name="Giordano W."/>
            <person name="Bogino P."/>
        </authorList>
    </citation>
    <scope>NUCLEOTIDE SEQUENCE [LARGE SCALE GENOMIC DNA]</scope>
    <source>
        <strain evidence="3 4">R30</strain>
    </source>
</reference>
<evidence type="ECO:0000256" key="2">
    <source>
        <dbReference type="SAM" id="Phobius"/>
    </source>
</evidence>
<accession>A0AB38TKJ3</accession>
<geneLocation type="plasmid" evidence="3 4">
    <name>unnamed</name>
</geneLocation>
<evidence type="ECO:0000313" key="4">
    <source>
        <dbReference type="Proteomes" id="UP001060070"/>
    </source>
</evidence>
<keyword evidence="2" id="KW-1133">Transmembrane helix</keyword>
<feature type="region of interest" description="Disordered" evidence="1">
    <location>
        <begin position="30"/>
        <end position="69"/>
    </location>
</feature>
<dbReference type="Proteomes" id="UP001060070">
    <property type="component" value="Plasmid unnamed"/>
</dbReference>
<dbReference type="RefSeq" id="WP_245265408.1">
    <property type="nucleotide sequence ID" value="NZ_CP088148.1"/>
</dbReference>
<gene>
    <name evidence="3" type="ORF">LRP29_32935</name>
</gene>
<keyword evidence="2" id="KW-0812">Transmembrane</keyword>
<keyword evidence="4" id="KW-1185">Reference proteome</keyword>
<sequence>MTVPSDNVGLARAMVAGITLLGIIGAKGVSARHARSGNRPRDYGDRSGFPRGTSAARDFARSQLGAGAA</sequence>
<feature type="transmembrane region" description="Helical" evidence="2">
    <location>
        <begin position="12"/>
        <end position="31"/>
    </location>
</feature>
<evidence type="ECO:0000313" key="3">
    <source>
        <dbReference type="EMBL" id="UTU55146.1"/>
    </source>
</evidence>
<evidence type="ECO:0000256" key="1">
    <source>
        <dbReference type="SAM" id="MobiDB-lite"/>
    </source>
</evidence>
<keyword evidence="2" id="KW-0472">Membrane</keyword>
<dbReference type="EMBL" id="CP088148">
    <property type="protein sequence ID" value="UTU55146.1"/>
    <property type="molecule type" value="Genomic_DNA"/>
</dbReference>
<name>A0AB38TKJ3_9HYPH</name>